<keyword evidence="1" id="KW-0732">Signal</keyword>
<accession>A0AB39ZS09</accession>
<evidence type="ECO:0000313" key="2">
    <source>
        <dbReference type="Proteomes" id="UP001652628"/>
    </source>
</evidence>
<organism evidence="2 3">
    <name type="scientific">Drosophila suzukii</name>
    <name type="common">Spotted-wing drosophila fruit fly</name>
    <dbReference type="NCBI Taxonomy" id="28584"/>
    <lineage>
        <taxon>Eukaryota</taxon>
        <taxon>Metazoa</taxon>
        <taxon>Ecdysozoa</taxon>
        <taxon>Arthropoda</taxon>
        <taxon>Hexapoda</taxon>
        <taxon>Insecta</taxon>
        <taxon>Pterygota</taxon>
        <taxon>Neoptera</taxon>
        <taxon>Endopterygota</taxon>
        <taxon>Diptera</taxon>
        <taxon>Brachycera</taxon>
        <taxon>Muscomorpha</taxon>
        <taxon>Ephydroidea</taxon>
        <taxon>Drosophilidae</taxon>
        <taxon>Drosophila</taxon>
        <taxon>Sophophora</taxon>
    </lineage>
</organism>
<protein>
    <submittedName>
        <fullName evidence="3">Uncharacterized protein</fullName>
    </submittedName>
</protein>
<name>A0AB39ZS09_DROSZ</name>
<keyword evidence="2" id="KW-1185">Reference proteome</keyword>
<feature type="signal peptide" evidence="1">
    <location>
        <begin position="1"/>
        <end position="23"/>
    </location>
</feature>
<sequence>MWPIYTVFLGLSLLLILPQDVIGTCKMEAGPNAPLVLTQFGSKLLLSDSFGTYEREYGETIDFYCGSGFSYNRDGYADTFKETVKVTVYCNSNSLFYDQWMSNRISNVQCLKGSWQMFESKTSMQNCEGDMTLVLGHEFDEKGSIKSAALCYDILSSRMKYIGYTTFPTKNRVITKTQVGQLNDIGLDINVTYQKYLVKTVSQGEIDAYMAKERQLAQLFAGETFQIGSLVQDEAVARQLHGYEDMVSTIWMRALRAGNWKHWIQAMRDATESNHFDVRLGVSGYLELPMAIGRPCNVSRSLKIEMADGSSIPIPAHIWAHVHALEKTGGVQDEFVIIGHNSPFLSNSDFCPSMCDQVSWLRSSLFGSLREFPAYGLVQCCRVEDVASKLDNFPGAFASVNATRNTAEVQLLDLFTRTIDTTTVPNPEYDDPYYPENVIRH</sequence>
<proteinExistence type="predicted"/>
<reference evidence="3" key="1">
    <citation type="submission" date="2025-08" db="UniProtKB">
        <authorList>
            <consortium name="RefSeq"/>
        </authorList>
    </citation>
    <scope>IDENTIFICATION</scope>
</reference>
<dbReference type="AlphaFoldDB" id="A0AB39ZS09"/>
<dbReference type="Proteomes" id="UP001652628">
    <property type="component" value="Chromosome X"/>
</dbReference>
<feature type="chain" id="PRO_5045861382" evidence="1">
    <location>
        <begin position="24"/>
        <end position="441"/>
    </location>
</feature>
<evidence type="ECO:0000256" key="1">
    <source>
        <dbReference type="SAM" id="SignalP"/>
    </source>
</evidence>
<gene>
    <name evidence="3" type="primary">LOC108018856</name>
</gene>
<dbReference type="RefSeq" id="XP_016941934.3">
    <property type="nucleotide sequence ID" value="XM_017086445.4"/>
</dbReference>
<evidence type="ECO:0000313" key="3">
    <source>
        <dbReference type="RefSeq" id="XP_016941934.3"/>
    </source>
</evidence>
<dbReference type="GeneID" id="108018856"/>